<dbReference type="SUPFAM" id="SSF47413">
    <property type="entry name" value="lambda repressor-like DNA-binding domains"/>
    <property type="match status" value="1"/>
</dbReference>
<dbReference type="InterPro" id="IPR001387">
    <property type="entry name" value="Cro/C1-type_HTH"/>
</dbReference>
<gene>
    <name evidence="2" type="ORF">PHY01_43090</name>
</gene>
<dbReference type="AlphaFoldDB" id="A0A4Y3WX80"/>
<dbReference type="RefSeq" id="WP_141281125.1">
    <property type="nucleotide sequence ID" value="NZ_BAAARZ010000092.1"/>
</dbReference>
<dbReference type="EMBL" id="BJNG01000038">
    <property type="protein sequence ID" value="GEC22026.1"/>
    <property type="molecule type" value="Genomic_DNA"/>
</dbReference>
<sequence length="141" mass="15887">MEDAGAFAARLDRLLTTVHPRDRGPYTYEEIADGIRAQGGPTISAQYLNQLHRGRRDNPTKQHLEALATFFGVPVGYFFDDTQAQLVDEEIALLAVIRDAEIKDLALRALELGPEARRSVGAIIDELTRFQERTRRPNGRR</sequence>
<evidence type="ECO:0000313" key="3">
    <source>
        <dbReference type="Proteomes" id="UP000320338"/>
    </source>
</evidence>
<evidence type="ECO:0000259" key="1">
    <source>
        <dbReference type="PROSITE" id="PS50943"/>
    </source>
</evidence>
<comment type="caution">
    <text evidence="2">The sequence shown here is derived from an EMBL/GenBank/DDBJ whole genome shotgun (WGS) entry which is preliminary data.</text>
</comment>
<feature type="domain" description="HTH cro/C1-type" evidence="1">
    <location>
        <begin position="43"/>
        <end position="78"/>
    </location>
</feature>
<dbReference type="OrthoDB" id="2679623at2"/>
<name>A0A4Y3WX80_9PSEU</name>
<dbReference type="CDD" id="cd00093">
    <property type="entry name" value="HTH_XRE"/>
    <property type="match status" value="1"/>
</dbReference>
<organism evidence="2 3">
    <name type="scientific">Pseudonocardia hydrocarbonoxydans</name>
    <dbReference type="NCBI Taxonomy" id="76726"/>
    <lineage>
        <taxon>Bacteria</taxon>
        <taxon>Bacillati</taxon>
        <taxon>Actinomycetota</taxon>
        <taxon>Actinomycetes</taxon>
        <taxon>Pseudonocardiales</taxon>
        <taxon>Pseudonocardiaceae</taxon>
        <taxon>Pseudonocardia</taxon>
    </lineage>
</organism>
<evidence type="ECO:0000313" key="2">
    <source>
        <dbReference type="EMBL" id="GEC22026.1"/>
    </source>
</evidence>
<protein>
    <recommendedName>
        <fullName evidence="1">HTH cro/C1-type domain-containing protein</fullName>
    </recommendedName>
</protein>
<dbReference type="Proteomes" id="UP000320338">
    <property type="component" value="Unassembled WGS sequence"/>
</dbReference>
<proteinExistence type="predicted"/>
<dbReference type="GO" id="GO:0003677">
    <property type="term" value="F:DNA binding"/>
    <property type="evidence" value="ECO:0007669"/>
    <property type="project" value="InterPro"/>
</dbReference>
<dbReference type="PROSITE" id="PS50943">
    <property type="entry name" value="HTH_CROC1"/>
    <property type="match status" value="1"/>
</dbReference>
<dbReference type="InterPro" id="IPR010982">
    <property type="entry name" value="Lambda_DNA-bd_dom_sf"/>
</dbReference>
<reference evidence="2 3" key="1">
    <citation type="submission" date="2019-06" db="EMBL/GenBank/DDBJ databases">
        <title>Whole genome shotgun sequence of Pseudonocardia hydrocarbonoxydans NBRC 14498.</title>
        <authorList>
            <person name="Hosoyama A."/>
            <person name="Uohara A."/>
            <person name="Ohji S."/>
            <person name="Ichikawa N."/>
        </authorList>
    </citation>
    <scope>NUCLEOTIDE SEQUENCE [LARGE SCALE GENOMIC DNA]</scope>
    <source>
        <strain evidence="2 3">NBRC 14498</strain>
    </source>
</reference>
<keyword evidence="3" id="KW-1185">Reference proteome</keyword>
<accession>A0A4Y3WX80</accession>
<dbReference type="Gene3D" id="1.10.260.40">
    <property type="entry name" value="lambda repressor-like DNA-binding domains"/>
    <property type="match status" value="1"/>
</dbReference>